<evidence type="ECO:0000259" key="2">
    <source>
        <dbReference type="PROSITE" id="PS50404"/>
    </source>
</evidence>
<name>A0ABW3FH12_9HYPH</name>
<evidence type="ECO:0000313" key="4">
    <source>
        <dbReference type="EMBL" id="MFD0917209.1"/>
    </source>
</evidence>
<dbReference type="InterPro" id="IPR036282">
    <property type="entry name" value="Glutathione-S-Trfase_C_sf"/>
</dbReference>
<dbReference type="SUPFAM" id="SSF47616">
    <property type="entry name" value="GST C-terminal domain-like"/>
    <property type="match status" value="1"/>
</dbReference>
<sequence length="210" mass="24197">MADYTLHCFLESGNAYKPALMLQLAGADWDAAFVDFMNGANRSPEFRALNEMGEVPVLIDHTQGDIVISQSGVMLWHLADRFDQFAARNAEEHREVLRWLLWDNHKFTGNLATFRFMHKFMGKGETPEAQFAKARMIQAFKLLNRRLEEREWVAADRVTIADLSLAGYCFWPDHYETDWNDYPNIKAWLGRIEALPNFARPEDILPTSAA</sequence>
<comment type="similarity">
    <text evidence="1">Belongs to the GST superfamily.</text>
</comment>
<dbReference type="InterPro" id="IPR004046">
    <property type="entry name" value="GST_C"/>
</dbReference>
<dbReference type="InterPro" id="IPR004045">
    <property type="entry name" value="Glutathione_S-Trfase_N"/>
</dbReference>
<comment type="caution">
    <text evidence="4">The sequence shown here is derived from an EMBL/GenBank/DDBJ whole genome shotgun (WGS) entry which is preliminary data.</text>
</comment>
<reference evidence="5" key="1">
    <citation type="journal article" date="2019" name="Int. J. Syst. Evol. Microbiol.">
        <title>The Global Catalogue of Microorganisms (GCM) 10K type strain sequencing project: providing services to taxonomists for standard genome sequencing and annotation.</title>
        <authorList>
            <consortium name="The Broad Institute Genomics Platform"/>
            <consortium name="The Broad Institute Genome Sequencing Center for Infectious Disease"/>
            <person name="Wu L."/>
            <person name="Ma J."/>
        </authorList>
    </citation>
    <scope>NUCLEOTIDE SEQUENCE [LARGE SCALE GENOMIC DNA]</scope>
    <source>
        <strain evidence="5">CCUG 60023</strain>
    </source>
</reference>
<dbReference type="PANTHER" id="PTHR44051">
    <property type="entry name" value="GLUTATHIONE S-TRANSFERASE-RELATED"/>
    <property type="match status" value="1"/>
</dbReference>
<organism evidence="4 5">
    <name type="scientific">Pseudahrensia aquimaris</name>
    <dbReference type="NCBI Taxonomy" id="744461"/>
    <lineage>
        <taxon>Bacteria</taxon>
        <taxon>Pseudomonadati</taxon>
        <taxon>Pseudomonadota</taxon>
        <taxon>Alphaproteobacteria</taxon>
        <taxon>Hyphomicrobiales</taxon>
        <taxon>Ahrensiaceae</taxon>
        <taxon>Pseudahrensia</taxon>
    </lineage>
</organism>
<dbReference type="PROSITE" id="PS50404">
    <property type="entry name" value="GST_NTER"/>
    <property type="match status" value="1"/>
</dbReference>
<proteinExistence type="inferred from homology"/>
<accession>A0ABW3FH12</accession>
<dbReference type="InterPro" id="IPR040079">
    <property type="entry name" value="Glutathione_S-Trfase"/>
</dbReference>
<dbReference type="EMBL" id="JBHTJV010000010">
    <property type="protein sequence ID" value="MFD0917209.1"/>
    <property type="molecule type" value="Genomic_DNA"/>
</dbReference>
<dbReference type="Gene3D" id="3.40.30.10">
    <property type="entry name" value="Glutaredoxin"/>
    <property type="match status" value="1"/>
</dbReference>
<dbReference type="SFLD" id="SFLDS00019">
    <property type="entry name" value="Glutathione_Transferase_(cytos"/>
    <property type="match status" value="1"/>
</dbReference>
<dbReference type="CDD" id="cd03056">
    <property type="entry name" value="GST_N_4"/>
    <property type="match status" value="1"/>
</dbReference>
<dbReference type="Pfam" id="PF02798">
    <property type="entry name" value="GST_N"/>
    <property type="match status" value="1"/>
</dbReference>
<dbReference type="PANTHER" id="PTHR44051:SF2">
    <property type="entry name" value="HYPOTHETICAL GLUTATHIONE S-TRANSFERASE LIKE PROTEIN"/>
    <property type="match status" value="1"/>
</dbReference>
<dbReference type="InterPro" id="IPR036249">
    <property type="entry name" value="Thioredoxin-like_sf"/>
</dbReference>
<dbReference type="RefSeq" id="WP_377213068.1">
    <property type="nucleotide sequence ID" value="NZ_JBHTJV010000010.1"/>
</dbReference>
<keyword evidence="5" id="KW-1185">Reference proteome</keyword>
<dbReference type="SUPFAM" id="SSF52833">
    <property type="entry name" value="Thioredoxin-like"/>
    <property type="match status" value="1"/>
</dbReference>
<dbReference type="PROSITE" id="PS50405">
    <property type="entry name" value="GST_CTER"/>
    <property type="match status" value="1"/>
</dbReference>
<feature type="domain" description="GST N-terminal" evidence="2">
    <location>
        <begin position="2"/>
        <end position="86"/>
    </location>
</feature>
<feature type="domain" description="GST C-terminal" evidence="3">
    <location>
        <begin position="89"/>
        <end position="210"/>
    </location>
</feature>
<dbReference type="SFLD" id="SFLDG00358">
    <property type="entry name" value="Main_(cytGST)"/>
    <property type="match status" value="1"/>
</dbReference>
<gene>
    <name evidence="4" type="ORF">ACFQ14_12385</name>
</gene>
<dbReference type="Gene3D" id="1.20.1050.10">
    <property type="match status" value="1"/>
</dbReference>
<dbReference type="Proteomes" id="UP001597101">
    <property type="component" value="Unassembled WGS sequence"/>
</dbReference>
<evidence type="ECO:0000256" key="1">
    <source>
        <dbReference type="RuleBase" id="RU003494"/>
    </source>
</evidence>
<protein>
    <submittedName>
        <fullName evidence="4">Glutathione S-transferase family protein</fullName>
    </submittedName>
</protein>
<dbReference type="InterPro" id="IPR010987">
    <property type="entry name" value="Glutathione-S-Trfase_C-like"/>
</dbReference>
<evidence type="ECO:0000259" key="3">
    <source>
        <dbReference type="PROSITE" id="PS50405"/>
    </source>
</evidence>
<evidence type="ECO:0000313" key="5">
    <source>
        <dbReference type="Proteomes" id="UP001597101"/>
    </source>
</evidence>
<dbReference type="Pfam" id="PF00043">
    <property type="entry name" value="GST_C"/>
    <property type="match status" value="1"/>
</dbReference>